<evidence type="ECO:0000313" key="2">
    <source>
        <dbReference type="EMBL" id="MBU8543447.1"/>
    </source>
</evidence>
<sequence>MGQILIRNLDEAVIERLKGKALERGTSLEHLARETLTEASNASDREAWIARSRALRAQTTPDPDWDSTAEIRRARDALAARWADDDASAAGS</sequence>
<name>A0ABS6H6I6_9PROT</name>
<evidence type="ECO:0000259" key="1">
    <source>
        <dbReference type="Pfam" id="PF22513"/>
    </source>
</evidence>
<dbReference type="RefSeq" id="WP_216873861.1">
    <property type="nucleotide sequence ID" value="NZ_JAERQM010000002.1"/>
</dbReference>
<organism evidence="2 3">
    <name type="scientific">Falsiroseomonas oleicola</name>
    <dbReference type="NCBI Taxonomy" id="2801474"/>
    <lineage>
        <taxon>Bacteria</taxon>
        <taxon>Pseudomonadati</taxon>
        <taxon>Pseudomonadota</taxon>
        <taxon>Alphaproteobacteria</taxon>
        <taxon>Acetobacterales</taxon>
        <taxon>Roseomonadaceae</taxon>
        <taxon>Falsiroseomonas</taxon>
    </lineage>
</organism>
<keyword evidence="3" id="KW-1185">Reference proteome</keyword>
<reference evidence="2 3" key="1">
    <citation type="submission" date="2021-01" db="EMBL/GenBank/DDBJ databases">
        <title>Roseomonas sp. nov, a bacterium isolated from an oil production mixture in Yumen Oilfield.</title>
        <authorList>
            <person name="Wu D."/>
        </authorList>
    </citation>
    <scope>NUCLEOTIDE SEQUENCE [LARGE SCALE GENOMIC DNA]</scope>
    <source>
        <strain evidence="2 3">ROY-5-3</strain>
    </source>
</reference>
<proteinExistence type="predicted"/>
<gene>
    <name evidence="2" type="ORF">JJQ90_07000</name>
</gene>
<dbReference type="InterPro" id="IPR053853">
    <property type="entry name" value="FitA-like_RHH"/>
</dbReference>
<protein>
    <recommendedName>
        <fullName evidence="1">Antitoxin FitA-like ribbon-helix-helix domain-containing protein</fullName>
    </recommendedName>
</protein>
<feature type="domain" description="Antitoxin FitA-like ribbon-helix-helix" evidence="1">
    <location>
        <begin position="3"/>
        <end position="39"/>
    </location>
</feature>
<comment type="caution">
    <text evidence="2">The sequence shown here is derived from an EMBL/GenBank/DDBJ whole genome shotgun (WGS) entry which is preliminary data.</text>
</comment>
<evidence type="ECO:0000313" key="3">
    <source>
        <dbReference type="Proteomes" id="UP000689967"/>
    </source>
</evidence>
<accession>A0ABS6H6I6</accession>
<dbReference type="Proteomes" id="UP000689967">
    <property type="component" value="Unassembled WGS sequence"/>
</dbReference>
<dbReference type="Pfam" id="PF22513">
    <property type="entry name" value="FitA-like_RHH"/>
    <property type="match status" value="1"/>
</dbReference>
<dbReference type="EMBL" id="JAERQM010000002">
    <property type="protein sequence ID" value="MBU8543447.1"/>
    <property type="molecule type" value="Genomic_DNA"/>
</dbReference>